<reference evidence="2 3" key="1">
    <citation type="journal article" date="2014" name="PLoS Genet.">
        <title>Phylogenetically driven sequencing of extremely halophilic archaea reveals strategies for static and dynamic osmo-response.</title>
        <authorList>
            <person name="Becker E.A."/>
            <person name="Seitzer P.M."/>
            <person name="Tritt A."/>
            <person name="Larsen D."/>
            <person name="Krusor M."/>
            <person name="Yao A.I."/>
            <person name="Wu D."/>
            <person name="Madern D."/>
            <person name="Eisen J.A."/>
            <person name="Darling A.E."/>
            <person name="Facciotti M.T."/>
        </authorList>
    </citation>
    <scope>NUCLEOTIDE SEQUENCE [LARGE SCALE GENOMIC DNA]</scope>
    <source>
        <strain evidence="2 3">DSM 8989</strain>
    </source>
</reference>
<feature type="compositionally biased region" description="Basic and acidic residues" evidence="1">
    <location>
        <begin position="441"/>
        <end position="456"/>
    </location>
</feature>
<gene>
    <name evidence="2" type="ORF">C450_10583</name>
</gene>
<evidence type="ECO:0000313" key="2">
    <source>
        <dbReference type="EMBL" id="EMA52538.1"/>
    </source>
</evidence>
<evidence type="ECO:0000313" key="3">
    <source>
        <dbReference type="Proteomes" id="UP000011625"/>
    </source>
</evidence>
<name>M0N4T7_9EURY</name>
<protein>
    <submittedName>
        <fullName evidence="2">VWA containing CoxE-like protein</fullName>
    </submittedName>
</protein>
<dbReference type="EMBL" id="AOME01000054">
    <property type="protein sequence ID" value="EMA52538.1"/>
    <property type="molecule type" value="Genomic_DNA"/>
</dbReference>
<dbReference type="RefSeq" id="WP_005043239.1">
    <property type="nucleotide sequence ID" value="NZ_AOME01000054.1"/>
</dbReference>
<dbReference type="CDD" id="cd00198">
    <property type="entry name" value="vWFA"/>
    <property type="match status" value="1"/>
</dbReference>
<evidence type="ECO:0000256" key="1">
    <source>
        <dbReference type="SAM" id="MobiDB-lite"/>
    </source>
</evidence>
<sequence length="469" mass="50999">MADEPRADEFDIPDDGPTIDGVGLFETNGADVPDFVAARDHVRDELVRFVRALRRAGADVPANAATTAARALVVVGFDDRERAQTALRACLVTDHADRTTFDDLFGEFWRRLTAGLDSSGPAERADDGPDGGFTPPDAEPASEDPERAGEESDDETEEGDRDRERWDHGAVVGRGENAADKEETTTAHYSPTGRRTVVSVPGVADGGLGGAFQGLTDALAELAGRQWGRGDDTPDVRRALRASVGTGGTVVDIPERERRRTAVRACLLVDVSRSVLDVLDRSFLIEFLRRATAEWRDVRIFFFDEGIREVTESFDARSSKAALDALDRAETEWGGGTRIGASLVQLRTDSPEAVSRESAVFVLSDGLEMGDVPTLEREAAQLSRRAGAVFWLNPLAASVEYEPTARGMAAALPYVDGLFAFSGPDDLGEIARQLDRRGQHGRIGYEYDPRRTESNHHSTTHYSTTHPTS</sequence>
<comment type="caution">
    <text evidence="2">The sequence shown here is derived from an EMBL/GenBank/DDBJ whole genome shotgun (WGS) entry which is preliminary data.</text>
</comment>
<proteinExistence type="predicted"/>
<feature type="region of interest" description="Disordered" evidence="1">
    <location>
        <begin position="117"/>
        <end position="198"/>
    </location>
</feature>
<dbReference type="PANTHER" id="PTHR39338">
    <property type="entry name" value="BLL5662 PROTEIN-RELATED"/>
    <property type="match status" value="1"/>
</dbReference>
<dbReference type="Pfam" id="PF05762">
    <property type="entry name" value="VWA_CoxE"/>
    <property type="match status" value="1"/>
</dbReference>
<dbReference type="Gene3D" id="3.40.50.410">
    <property type="entry name" value="von Willebrand factor, type A domain"/>
    <property type="match status" value="1"/>
</dbReference>
<feature type="compositionally biased region" description="Low complexity" evidence="1">
    <location>
        <begin position="460"/>
        <end position="469"/>
    </location>
</feature>
<dbReference type="PATRIC" id="fig|1227456.3.peg.2140"/>
<dbReference type="OrthoDB" id="205257at2157"/>
<dbReference type="STRING" id="1227456.C450_10583"/>
<feature type="region of interest" description="Disordered" evidence="1">
    <location>
        <begin position="441"/>
        <end position="469"/>
    </location>
</feature>
<dbReference type="AlphaFoldDB" id="M0N4T7"/>
<accession>M0N4T7</accession>
<dbReference type="SUPFAM" id="SSF53300">
    <property type="entry name" value="vWA-like"/>
    <property type="match status" value="1"/>
</dbReference>
<dbReference type="Proteomes" id="UP000011625">
    <property type="component" value="Unassembled WGS sequence"/>
</dbReference>
<dbReference type="PANTHER" id="PTHR39338:SF6">
    <property type="entry name" value="BLL5662 PROTEIN"/>
    <property type="match status" value="1"/>
</dbReference>
<keyword evidence="3" id="KW-1185">Reference proteome</keyword>
<dbReference type="InterPro" id="IPR036465">
    <property type="entry name" value="vWFA_dom_sf"/>
</dbReference>
<dbReference type="InterPro" id="IPR008912">
    <property type="entry name" value="Uncharacterised_CoxE"/>
</dbReference>
<organism evidence="2 3">
    <name type="scientific">Halococcus salifodinae DSM 8989</name>
    <dbReference type="NCBI Taxonomy" id="1227456"/>
    <lineage>
        <taxon>Archaea</taxon>
        <taxon>Methanobacteriati</taxon>
        <taxon>Methanobacteriota</taxon>
        <taxon>Stenosarchaea group</taxon>
        <taxon>Halobacteria</taxon>
        <taxon>Halobacteriales</taxon>
        <taxon>Halococcaceae</taxon>
        <taxon>Halococcus</taxon>
    </lineage>
</organism>